<dbReference type="PANTHER" id="PTHR21240:SF27">
    <property type="entry name" value="2-AMINO-3-CARBOXYMUCONATE-6-SEMIALDEHYDE DECARBOXYLASE"/>
    <property type="match status" value="1"/>
</dbReference>
<dbReference type="InterPro" id="IPR032466">
    <property type="entry name" value="Metal_Hydrolase"/>
</dbReference>
<evidence type="ECO:0000256" key="9">
    <source>
        <dbReference type="ARBA" id="ARBA00023239"/>
    </source>
</evidence>
<evidence type="ECO:0000256" key="6">
    <source>
        <dbReference type="ARBA" id="ARBA00022723"/>
    </source>
</evidence>
<name>A0A1C5AM54_9ACTN</name>
<keyword evidence="9" id="KW-0456">Lyase</keyword>
<feature type="domain" description="Amidohydrolase-related" evidence="11">
    <location>
        <begin position="19"/>
        <end position="346"/>
    </location>
</feature>
<dbReference type="GO" id="GO:0016787">
    <property type="term" value="F:hydrolase activity"/>
    <property type="evidence" value="ECO:0007669"/>
    <property type="project" value="InterPro"/>
</dbReference>
<dbReference type="GO" id="GO:0001760">
    <property type="term" value="F:aminocarboxymuconate-semialdehyde decarboxylase activity"/>
    <property type="evidence" value="ECO:0007669"/>
    <property type="project" value="UniProtKB-EC"/>
</dbReference>
<organism evidence="12 13">
    <name type="scientific">Micromonospora carbonacea</name>
    <dbReference type="NCBI Taxonomy" id="47853"/>
    <lineage>
        <taxon>Bacteria</taxon>
        <taxon>Bacillati</taxon>
        <taxon>Actinomycetota</taxon>
        <taxon>Actinomycetes</taxon>
        <taxon>Micromonosporales</taxon>
        <taxon>Micromonosporaceae</taxon>
        <taxon>Micromonospora</taxon>
    </lineage>
</organism>
<comment type="similarity">
    <text evidence="2">Belongs to the metallo-dependent hydrolases superfamily. ACMSD family.</text>
</comment>
<dbReference type="SUPFAM" id="SSF51556">
    <property type="entry name" value="Metallo-dependent hydrolases"/>
    <property type="match status" value="1"/>
</dbReference>
<evidence type="ECO:0000256" key="10">
    <source>
        <dbReference type="ARBA" id="ARBA00031120"/>
    </source>
</evidence>
<evidence type="ECO:0000256" key="7">
    <source>
        <dbReference type="ARBA" id="ARBA00022793"/>
    </source>
</evidence>
<keyword evidence="13" id="KW-1185">Reference proteome</keyword>
<comment type="subunit">
    <text evidence="3">Monomer.</text>
</comment>
<comment type="pathway">
    <text evidence="1">Secondary metabolite metabolism; quinolate metabolism.</text>
</comment>
<evidence type="ECO:0000256" key="3">
    <source>
        <dbReference type="ARBA" id="ARBA00011245"/>
    </source>
</evidence>
<keyword evidence="6" id="KW-0479">Metal-binding</keyword>
<evidence type="ECO:0000313" key="13">
    <source>
        <dbReference type="Proteomes" id="UP000183585"/>
    </source>
</evidence>
<evidence type="ECO:0000313" key="12">
    <source>
        <dbReference type="EMBL" id="SCF46206.1"/>
    </source>
</evidence>
<evidence type="ECO:0000256" key="4">
    <source>
        <dbReference type="ARBA" id="ARBA00012365"/>
    </source>
</evidence>
<protein>
    <recommendedName>
        <fullName evidence="5">2-amino-3-carboxymuconate-6-semialdehyde decarboxylase</fullName>
        <ecNumber evidence="4">4.1.1.45</ecNumber>
    </recommendedName>
    <alternativeName>
        <fullName evidence="10">Picolinate carboxylase</fullName>
    </alternativeName>
</protein>
<sequence>MTGPAAPASGPAVAGRPVVDVHTHVVPKGWPDLGAACGGSGWPWLRVDSERAAMIMVGETEFRPVGAECWDAPTRLADMAADEVDVQVVSPTPVFFGYDRPAGQAAKVARIFNDLTLEVTAGGGDRLVPFCQVPLQDPDAACAELDRCLAAGHVGVEIGNHVGDRDLDDAGVVTFLQHCAHVGAPVFVHPWDMPDGPRLDRWMARWLTGMPAETHLSVLAMILGGVFDRVPETLRICFAHGGGSFPFWLGRADNAWHRRGDLVRGASAAPPSAYVDRFCVDSVVFAPAALRLLVDTMGEDRVLVGSDYPYPLGERPAGRVVREAGFLTAGQRAKLLSTNALRFLGLEQRFAIQELLSIDRDWTGLLEDDKTPRF</sequence>
<dbReference type="GO" id="GO:0046872">
    <property type="term" value="F:metal ion binding"/>
    <property type="evidence" value="ECO:0007669"/>
    <property type="project" value="UniProtKB-KW"/>
</dbReference>
<dbReference type="RefSeq" id="WP_256095822.1">
    <property type="nucleotide sequence ID" value="NZ_FMCT01000014.1"/>
</dbReference>
<dbReference type="PANTHER" id="PTHR21240">
    <property type="entry name" value="2-AMINO-3-CARBOXYLMUCONATE-6-SEMIALDEHYDE DECARBOXYLASE"/>
    <property type="match status" value="1"/>
</dbReference>
<evidence type="ECO:0000256" key="5">
    <source>
        <dbReference type="ARBA" id="ARBA00021214"/>
    </source>
</evidence>
<reference evidence="13" key="1">
    <citation type="submission" date="2016-06" db="EMBL/GenBank/DDBJ databases">
        <authorList>
            <person name="Varghese N."/>
            <person name="Submissions Spin"/>
        </authorList>
    </citation>
    <scope>NUCLEOTIDE SEQUENCE [LARGE SCALE GENOMIC DNA]</scope>
    <source>
        <strain evidence="13">DSM 43168</strain>
    </source>
</reference>
<keyword evidence="8" id="KW-0862">Zinc</keyword>
<evidence type="ECO:0000256" key="8">
    <source>
        <dbReference type="ARBA" id="ARBA00022833"/>
    </source>
</evidence>
<evidence type="ECO:0000256" key="2">
    <source>
        <dbReference type="ARBA" id="ARBA00005871"/>
    </source>
</evidence>
<dbReference type="InterPro" id="IPR032465">
    <property type="entry name" value="ACMSD"/>
</dbReference>
<dbReference type="EC" id="4.1.1.45" evidence="4"/>
<dbReference type="EMBL" id="FMCT01000014">
    <property type="protein sequence ID" value="SCF46206.1"/>
    <property type="molecule type" value="Genomic_DNA"/>
</dbReference>
<accession>A0A1C5AM54</accession>
<dbReference type="Proteomes" id="UP000183585">
    <property type="component" value="Unassembled WGS sequence"/>
</dbReference>
<proteinExistence type="inferred from homology"/>
<dbReference type="GO" id="GO:0005829">
    <property type="term" value="C:cytosol"/>
    <property type="evidence" value="ECO:0007669"/>
    <property type="project" value="TreeGrafter"/>
</dbReference>
<dbReference type="GO" id="GO:0019748">
    <property type="term" value="P:secondary metabolic process"/>
    <property type="evidence" value="ECO:0007669"/>
    <property type="project" value="TreeGrafter"/>
</dbReference>
<dbReference type="InterPro" id="IPR006680">
    <property type="entry name" value="Amidohydro-rel"/>
</dbReference>
<dbReference type="Pfam" id="PF04909">
    <property type="entry name" value="Amidohydro_2"/>
    <property type="match status" value="1"/>
</dbReference>
<evidence type="ECO:0000256" key="1">
    <source>
        <dbReference type="ARBA" id="ARBA00005079"/>
    </source>
</evidence>
<keyword evidence="7" id="KW-0210">Decarboxylase</keyword>
<dbReference type="Gene3D" id="3.20.20.140">
    <property type="entry name" value="Metal-dependent hydrolases"/>
    <property type="match status" value="1"/>
</dbReference>
<evidence type="ECO:0000259" key="11">
    <source>
        <dbReference type="Pfam" id="PF04909"/>
    </source>
</evidence>
<dbReference type="AlphaFoldDB" id="A0A1C5AM54"/>
<gene>
    <name evidence="12" type="ORF">GA0070563_114141</name>
</gene>